<reference evidence="3" key="1">
    <citation type="submission" date="2021-09" db="EMBL/GenBank/DDBJ databases">
        <title>Fulvivirga sp. isolated from coastal sediment.</title>
        <authorList>
            <person name="Yu H."/>
        </authorList>
    </citation>
    <scope>NUCLEOTIDE SEQUENCE</scope>
    <source>
        <strain evidence="3">1062</strain>
    </source>
</reference>
<dbReference type="PANTHER" id="PTHR41339">
    <property type="entry name" value="LIPL48"/>
    <property type="match status" value="1"/>
</dbReference>
<comment type="caution">
    <text evidence="3">The sequence shown here is derived from an EMBL/GenBank/DDBJ whole genome shotgun (WGS) entry which is preliminary data.</text>
</comment>
<evidence type="ECO:0000256" key="1">
    <source>
        <dbReference type="SAM" id="MobiDB-lite"/>
    </source>
</evidence>
<keyword evidence="2" id="KW-0732">Signal</keyword>
<dbReference type="RefSeq" id="WP_225700103.1">
    <property type="nucleotide sequence ID" value="NZ_JAIXNE010000012.1"/>
</dbReference>
<name>A0A9X1HWK3_9BACT</name>
<evidence type="ECO:0000313" key="3">
    <source>
        <dbReference type="EMBL" id="MCA6079245.1"/>
    </source>
</evidence>
<evidence type="ECO:0000256" key="2">
    <source>
        <dbReference type="SAM" id="SignalP"/>
    </source>
</evidence>
<organism evidence="3 4">
    <name type="scientific">Fulvivirga sedimenti</name>
    <dbReference type="NCBI Taxonomy" id="2879465"/>
    <lineage>
        <taxon>Bacteria</taxon>
        <taxon>Pseudomonadati</taxon>
        <taxon>Bacteroidota</taxon>
        <taxon>Cytophagia</taxon>
        <taxon>Cytophagales</taxon>
        <taxon>Fulvivirgaceae</taxon>
        <taxon>Fulvivirga</taxon>
    </lineage>
</organism>
<evidence type="ECO:0000313" key="4">
    <source>
        <dbReference type="Proteomes" id="UP001139409"/>
    </source>
</evidence>
<evidence type="ECO:0008006" key="5">
    <source>
        <dbReference type="Google" id="ProtNLM"/>
    </source>
</evidence>
<gene>
    <name evidence="3" type="ORF">LDX50_30530</name>
</gene>
<dbReference type="AlphaFoldDB" id="A0A9X1HWK3"/>
<dbReference type="EMBL" id="JAIXNE010000012">
    <property type="protein sequence ID" value="MCA6079245.1"/>
    <property type="molecule type" value="Genomic_DNA"/>
</dbReference>
<dbReference type="PROSITE" id="PS51257">
    <property type="entry name" value="PROKAR_LIPOPROTEIN"/>
    <property type="match status" value="1"/>
</dbReference>
<feature type="signal peptide" evidence="2">
    <location>
        <begin position="1"/>
        <end position="23"/>
    </location>
</feature>
<dbReference type="PANTHER" id="PTHR41339:SF1">
    <property type="entry name" value="SECRETED PROTEIN"/>
    <property type="match status" value="1"/>
</dbReference>
<dbReference type="Proteomes" id="UP001139409">
    <property type="component" value="Unassembled WGS sequence"/>
</dbReference>
<accession>A0A9X1HWK3</accession>
<keyword evidence="4" id="KW-1185">Reference proteome</keyword>
<proteinExistence type="predicted"/>
<sequence>MKMIKNYLLILAAAFLVTLSSCGDDDSGPVVNPEVPDGIISDQDDVDLVVGNLRGTITGDITLAASEAWLLTGPLVVAADGKLTIEAGTTILAQSGGTNVYIAVERNAQIDIQGTSAAPVTITSDAASPTAGDWGGLLIMGNGEITGGGTAVTEVVDFLYGNGPNSDNTESSGSISYLILEYTGARINGEKEFNGLTLYGVGSGTTISNVAIYYGDDDAIEFFGGAAVVDNLLVVNATDDMFDWTQGWVGSGTNWYGIREAGYTTVSSDPRGIEGDGSLDGLSPEEVPQSDPTITNITIVHNAAVEMSDMIKVRRGSGAAITNALVMLGEGATASDFVDLADGAGDAASGTNINVSGTGIDDTDIKLGANETTVTVPENANTGVANPETVFGWTGYQF</sequence>
<protein>
    <recommendedName>
        <fullName evidence="5">Multidrug transporter</fullName>
    </recommendedName>
</protein>
<feature type="chain" id="PRO_5040954589" description="Multidrug transporter" evidence="2">
    <location>
        <begin position="24"/>
        <end position="398"/>
    </location>
</feature>
<feature type="region of interest" description="Disordered" evidence="1">
    <location>
        <begin position="267"/>
        <end position="291"/>
    </location>
</feature>